<keyword evidence="3" id="KW-1185">Reference proteome</keyword>
<accession>A0AAN8MVM8</accession>
<evidence type="ECO:0000256" key="1">
    <source>
        <dbReference type="SAM" id="MobiDB-lite"/>
    </source>
</evidence>
<comment type="caution">
    <text evidence="2">The sequence shown here is derived from an EMBL/GenBank/DDBJ whole genome shotgun (WGS) entry which is preliminary data.</text>
</comment>
<dbReference type="EMBL" id="JAVHNR010000003">
    <property type="protein sequence ID" value="KAK6347954.1"/>
    <property type="molecule type" value="Genomic_DNA"/>
</dbReference>
<proteinExistence type="predicted"/>
<organism evidence="2 3">
    <name type="scientific">Orbilia javanica</name>
    <dbReference type="NCBI Taxonomy" id="47235"/>
    <lineage>
        <taxon>Eukaryota</taxon>
        <taxon>Fungi</taxon>
        <taxon>Dikarya</taxon>
        <taxon>Ascomycota</taxon>
        <taxon>Pezizomycotina</taxon>
        <taxon>Orbiliomycetes</taxon>
        <taxon>Orbiliales</taxon>
        <taxon>Orbiliaceae</taxon>
        <taxon>Orbilia</taxon>
    </lineage>
</organism>
<dbReference type="AlphaFoldDB" id="A0AAN8MVM8"/>
<name>A0AAN8MVM8_9PEZI</name>
<dbReference type="Proteomes" id="UP001313282">
    <property type="component" value="Unassembled WGS sequence"/>
</dbReference>
<evidence type="ECO:0000313" key="3">
    <source>
        <dbReference type="Proteomes" id="UP001313282"/>
    </source>
</evidence>
<evidence type="ECO:0000313" key="2">
    <source>
        <dbReference type="EMBL" id="KAK6347954.1"/>
    </source>
</evidence>
<gene>
    <name evidence="2" type="ORF">TWF718_005774</name>
</gene>
<feature type="region of interest" description="Disordered" evidence="1">
    <location>
        <begin position="122"/>
        <end position="156"/>
    </location>
</feature>
<sequence>MSTVRIVSVRPSSLPAELTINLSSLVEYLDLSQPQVEHIYQIFDLLFSNSTTVTNSTLRNNIRNRAAGATLAAELEEYFNELCNSDTSAKLLAVSVFKGADAVGYCLFSIFLRRKTWMTRVEKKAGSASQPQPPPPPPPPPSSSPQKYGLAGWQGN</sequence>
<feature type="compositionally biased region" description="Pro residues" evidence="1">
    <location>
        <begin position="131"/>
        <end position="143"/>
    </location>
</feature>
<protein>
    <submittedName>
        <fullName evidence="2">Uncharacterized protein</fullName>
    </submittedName>
</protein>
<reference evidence="2 3" key="1">
    <citation type="submission" date="2019-10" db="EMBL/GenBank/DDBJ databases">
        <authorList>
            <person name="Palmer J.M."/>
        </authorList>
    </citation>
    <scope>NUCLEOTIDE SEQUENCE [LARGE SCALE GENOMIC DNA]</scope>
    <source>
        <strain evidence="2 3">TWF718</strain>
    </source>
</reference>